<organism evidence="2 3">
    <name type="scientific">Portunus trituberculatus</name>
    <name type="common">Swimming crab</name>
    <name type="synonym">Neptunus trituberculatus</name>
    <dbReference type="NCBI Taxonomy" id="210409"/>
    <lineage>
        <taxon>Eukaryota</taxon>
        <taxon>Metazoa</taxon>
        <taxon>Ecdysozoa</taxon>
        <taxon>Arthropoda</taxon>
        <taxon>Crustacea</taxon>
        <taxon>Multicrustacea</taxon>
        <taxon>Malacostraca</taxon>
        <taxon>Eumalacostraca</taxon>
        <taxon>Eucarida</taxon>
        <taxon>Decapoda</taxon>
        <taxon>Pleocyemata</taxon>
        <taxon>Brachyura</taxon>
        <taxon>Eubrachyura</taxon>
        <taxon>Portunoidea</taxon>
        <taxon>Portunidae</taxon>
        <taxon>Portuninae</taxon>
        <taxon>Portunus</taxon>
    </lineage>
</organism>
<keyword evidence="3" id="KW-1185">Reference proteome</keyword>
<evidence type="ECO:0000313" key="3">
    <source>
        <dbReference type="Proteomes" id="UP000324222"/>
    </source>
</evidence>
<proteinExistence type="predicted"/>
<keyword evidence="1" id="KW-1133">Transmembrane helix</keyword>
<protein>
    <submittedName>
        <fullName evidence="2">Uncharacterized protein</fullName>
    </submittedName>
</protein>
<reference evidence="2 3" key="1">
    <citation type="submission" date="2019-05" db="EMBL/GenBank/DDBJ databases">
        <title>Another draft genome of Portunus trituberculatus and its Hox gene families provides insights of decapod evolution.</title>
        <authorList>
            <person name="Jeong J.-H."/>
            <person name="Song I."/>
            <person name="Kim S."/>
            <person name="Choi T."/>
            <person name="Kim D."/>
            <person name="Ryu S."/>
            <person name="Kim W."/>
        </authorList>
    </citation>
    <scope>NUCLEOTIDE SEQUENCE [LARGE SCALE GENOMIC DNA]</scope>
    <source>
        <tissue evidence="2">Muscle</tissue>
    </source>
</reference>
<keyword evidence="1" id="KW-0472">Membrane</keyword>
<name>A0A5B7JVP3_PORTR</name>
<gene>
    <name evidence="2" type="ORF">E2C01_095597</name>
</gene>
<evidence type="ECO:0000313" key="2">
    <source>
        <dbReference type="EMBL" id="MPD00143.1"/>
    </source>
</evidence>
<dbReference type="EMBL" id="VSRR010121574">
    <property type="protein sequence ID" value="MPD00143.1"/>
    <property type="molecule type" value="Genomic_DNA"/>
</dbReference>
<keyword evidence="1" id="KW-0812">Transmembrane</keyword>
<dbReference type="OrthoDB" id="10603238at2759"/>
<dbReference type="Proteomes" id="UP000324222">
    <property type="component" value="Unassembled WGS sequence"/>
</dbReference>
<feature type="transmembrane region" description="Helical" evidence="1">
    <location>
        <begin position="6"/>
        <end position="35"/>
    </location>
</feature>
<sequence>MWEKIGWGVLAGVVLCFVAMIVVVISSPAFIAKILRLKGVIVKQKPFRNKPLSSDSQVLLLYAPDISDSQDLKILKKNLQASFTVNKLRIFNYVIMIYLPNSLSRYS</sequence>
<comment type="caution">
    <text evidence="2">The sequence shown here is derived from an EMBL/GenBank/DDBJ whole genome shotgun (WGS) entry which is preliminary data.</text>
</comment>
<evidence type="ECO:0000256" key="1">
    <source>
        <dbReference type="SAM" id="Phobius"/>
    </source>
</evidence>
<accession>A0A5B7JVP3</accession>
<dbReference type="AlphaFoldDB" id="A0A5B7JVP3"/>